<dbReference type="EMBL" id="AJWZ01007435">
    <property type="protein sequence ID" value="EKC56909.1"/>
    <property type="molecule type" value="Genomic_DNA"/>
</dbReference>
<feature type="domain" description="Conserved virulence factor B first S1" evidence="2">
    <location>
        <begin position="9"/>
        <end position="70"/>
    </location>
</feature>
<evidence type="ECO:0000259" key="2">
    <source>
        <dbReference type="Pfam" id="PF13509"/>
    </source>
</evidence>
<dbReference type="PANTHER" id="PTHR37296">
    <property type="entry name" value="CONSERVED VIRULENCE FACTOR B"/>
    <property type="match status" value="1"/>
</dbReference>
<sequence>ERTNDMIELGRVQELMVVREKNFGVYLGQKKDDAAAVLLPKKQVPEGTKVGDKLKVFIYKDSEDRLIATTSMPKLELGGTAVLKVKDVSKIGAFLDMGLEKDLLLPFKEQVRKTASPAGEAQRASNKREKINSNAQTSNDYASKKNESSRGQTAQYRAVPKFPPLRLH</sequence>
<evidence type="ECO:0000256" key="1">
    <source>
        <dbReference type="SAM" id="MobiDB-lite"/>
    </source>
</evidence>
<dbReference type="Pfam" id="PF13509">
    <property type="entry name" value="S1_2"/>
    <property type="match status" value="1"/>
</dbReference>
<accession>K1SNF5</accession>
<dbReference type="InterPro" id="IPR039566">
    <property type="entry name" value="CvfB_S1_st"/>
</dbReference>
<dbReference type="Gene3D" id="2.40.50.140">
    <property type="entry name" value="Nucleic acid-binding proteins"/>
    <property type="match status" value="1"/>
</dbReference>
<dbReference type="PANTHER" id="PTHR37296:SF1">
    <property type="entry name" value="CONSERVED VIRULENCE FACTOR B"/>
    <property type="match status" value="1"/>
</dbReference>
<proteinExistence type="predicted"/>
<dbReference type="InterPro" id="IPR014464">
    <property type="entry name" value="CvfB_fam"/>
</dbReference>
<gene>
    <name evidence="3" type="ORF">OBE_10821</name>
</gene>
<evidence type="ECO:0000313" key="3">
    <source>
        <dbReference type="EMBL" id="EKC56909.1"/>
    </source>
</evidence>
<feature type="region of interest" description="Disordered" evidence="1">
    <location>
        <begin position="115"/>
        <end position="168"/>
    </location>
</feature>
<dbReference type="AlphaFoldDB" id="K1SNF5"/>
<feature type="non-terminal residue" evidence="3">
    <location>
        <position position="1"/>
    </location>
</feature>
<feature type="compositionally biased region" description="Polar residues" evidence="1">
    <location>
        <begin position="132"/>
        <end position="141"/>
    </location>
</feature>
<reference evidence="3" key="1">
    <citation type="journal article" date="2013" name="Environ. Microbiol.">
        <title>Microbiota from the distal guts of lean and obese adolescents exhibit partial functional redundancy besides clear differences in community structure.</title>
        <authorList>
            <person name="Ferrer M."/>
            <person name="Ruiz A."/>
            <person name="Lanza F."/>
            <person name="Haange S.B."/>
            <person name="Oberbach A."/>
            <person name="Till H."/>
            <person name="Bargiela R."/>
            <person name="Campoy C."/>
            <person name="Segura M.T."/>
            <person name="Richter M."/>
            <person name="von Bergen M."/>
            <person name="Seifert J."/>
            <person name="Suarez A."/>
        </authorList>
    </citation>
    <scope>NUCLEOTIDE SEQUENCE</scope>
</reference>
<organism evidence="3">
    <name type="scientific">human gut metagenome</name>
    <dbReference type="NCBI Taxonomy" id="408170"/>
    <lineage>
        <taxon>unclassified sequences</taxon>
        <taxon>metagenomes</taxon>
        <taxon>organismal metagenomes</taxon>
    </lineage>
</organism>
<dbReference type="InterPro" id="IPR012340">
    <property type="entry name" value="NA-bd_OB-fold"/>
</dbReference>
<protein>
    <submittedName>
        <fullName evidence="3">RNA binding S1 domain protein</fullName>
    </submittedName>
</protein>
<comment type="caution">
    <text evidence="3">The sequence shown here is derived from an EMBL/GenBank/DDBJ whole genome shotgun (WGS) entry which is preliminary data.</text>
</comment>
<name>K1SNF5_9ZZZZ</name>